<feature type="region of interest" description="Disordered" evidence="1">
    <location>
        <begin position="43"/>
        <end position="82"/>
    </location>
</feature>
<organism evidence="2 3">
    <name type="scientific">Trichonephila clavipes</name>
    <name type="common">Golden silk orbweaver</name>
    <name type="synonym">Nephila clavipes</name>
    <dbReference type="NCBI Taxonomy" id="2585209"/>
    <lineage>
        <taxon>Eukaryota</taxon>
        <taxon>Metazoa</taxon>
        <taxon>Ecdysozoa</taxon>
        <taxon>Arthropoda</taxon>
        <taxon>Chelicerata</taxon>
        <taxon>Arachnida</taxon>
        <taxon>Araneae</taxon>
        <taxon>Araneomorphae</taxon>
        <taxon>Entelegynae</taxon>
        <taxon>Araneoidea</taxon>
        <taxon>Nephilidae</taxon>
        <taxon>Trichonephila</taxon>
    </lineage>
</organism>
<dbReference type="EMBL" id="BMAU01021233">
    <property type="protein sequence ID" value="GFY02938.1"/>
    <property type="molecule type" value="Genomic_DNA"/>
</dbReference>
<evidence type="ECO:0000313" key="2">
    <source>
        <dbReference type="EMBL" id="GFY02938.1"/>
    </source>
</evidence>
<gene>
    <name evidence="2" type="ORF">TNCV_3508181</name>
</gene>
<protein>
    <submittedName>
        <fullName evidence="2">Uncharacterized protein</fullName>
    </submittedName>
</protein>
<comment type="caution">
    <text evidence="2">The sequence shown here is derived from an EMBL/GenBank/DDBJ whole genome shotgun (WGS) entry which is preliminary data.</text>
</comment>
<proteinExistence type="predicted"/>
<dbReference type="AlphaFoldDB" id="A0A8X6S186"/>
<evidence type="ECO:0000256" key="1">
    <source>
        <dbReference type="SAM" id="MobiDB-lite"/>
    </source>
</evidence>
<feature type="compositionally biased region" description="Polar residues" evidence="1">
    <location>
        <begin position="43"/>
        <end position="66"/>
    </location>
</feature>
<evidence type="ECO:0000313" key="3">
    <source>
        <dbReference type="Proteomes" id="UP000887159"/>
    </source>
</evidence>
<accession>A0A8X6S186</accession>
<dbReference type="Proteomes" id="UP000887159">
    <property type="component" value="Unassembled WGS sequence"/>
</dbReference>
<sequence>MWPVSCHSIAKCHRPITAGPFRHHQDIPAETVLKNNSVPVTTPSCHVRSTNKDTLSQADPPTSGHINNLDMEWRNASRSISQ</sequence>
<reference evidence="2" key="1">
    <citation type="submission" date="2020-08" db="EMBL/GenBank/DDBJ databases">
        <title>Multicomponent nature underlies the extraordinary mechanical properties of spider dragline silk.</title>
        <authorList>
            <person name="Kono N."/>
            <person name="Nakamura H."/>
            <person name="Mori M."/>
            <person name="Yoshida Y."/>
            <person name="Ohtoshi R."/>
            <person name="Malay A.D."/>
            <person name="Moran D.A.P."/>
            <person name="Tomita M."/>
            <person name="Numata K."/>
            <person name="Arakawa K."/>
        </authorList>
    </citation>
    <scope>NUCLEOTIDE SEQUENCE</scope>
</reference>
<name>A0A8X6S186_TRICX</name>
<keyword evidence="3" id="KW-1185">Reference proteome</keyword>